<evidence type="ECO:0000313" key="1">
    <source>
        <dbReference type="EMBL" id="AKH45977.1"/>
    </source>
</evidence>
<dbReference type="EMBL" id="KR029577">
    <property type="protein sequence ID" value="AKH45977.1"/>
    <property type="molecule type" value="Genomic_DNA"/>
</dbReference>
<accession>A0A0F7L3D8</accession>
<reference evidence="1" key="2">
    <citation type="submission" date="2015-03" db="EMBL/GenBank/DDBJ databases">
        <authorList>
            <person name="Chow C.-E.T."/>
            <person name="Winget D.M."/>
            <person name="White R.A.III."/>
            <person name="Hallam S.J."/>
            <person name="Suttle C.A."/>
        </authorList>
    </citation>
    <scope>NUCLEOTIDE SEQUENCE</scope>
    <source>
        <strain evidence="1">Anoxic3_1</strain>
    </source>
</reference>
<organism evidence="1">
    <name type="scientific">uncultured marine virus</name>
    <dbReference type="NCBI Taxonomy" id="186617"/>
    <lineage>
        <taxon>Viruses</taxon>
        <taxon>environmental samples</taxon>
    </lineage>
</organism>
<protein>
    <submittedName>
        <fullName evidence="1">Uncharacterized protein</fullName>
    </submittedName>
</protein>
<name>A0A0F7L3D8_9VIRU</name>
<reference evidence="1" key="1">
    <citation type="journal article" date="2015" name="Front. Microbiol.">
        <title>Combining genomic sequencing methods to explore viral diversity and reveal potential virus-host interactions.</title>
        <authorList>
            <person name="Chow C.E."/>
            <person name="Winget D.M."/>
            <person name="White R.A.III."/>
            <person name="Hallam S.J."/>
            <person name="Suttle C.A."/>
        </authorList>
    </citation>
    <scope>NUCLEOTIDE SEQUENCE</scope>
    <source>
        <strain evidence="1">Anoxic3_1</strain>
    </source>
</reference>
<proteinExistence type="predicted"/>
<sequence>MPAPMRRQVGATVLVRASPPDSNLETFEPPAPKISYSGHIAVNVPSLFARIISSAATGFSLLWIKSFSSAVMGIKDSADP</sequence>